<dbReference type="PANTHER" id="PTHR38340">
    <property type="entry name" value="S-LAYER PROTEIN"/>
    <property type="match status" value="1"/>
</dbReference>
<feature type="region of interest" description="Disordered" evidence="3">
    <location>
        <begin position="479"/>
        <end position="572"/>
    </location>
</feature>
<evidence type="ECO:0000256" key="3">
    <source>
        <dbReference type="SAM" id="MobiDB-lite"/>
    </source>
</evidence>
<dbReference type="Proteomes" id="UP001595973">
    <property type="component" value="Unassembled WGS sequence"/>
</dbReference>
<feature type="compositionally biased region" description="Gly residues" evidence="3">
    <location>
        <begin position="533"/>
        <end position="545"/>
    </location>
</feature>
<dbReference type="RefSeq" id="WP_380717330.1">
    <property type="nucleotide sequence ID" value="NZ_JBHSGI010000008.1"/>
</dbReference>
<dbReference type="InterPro" id="IPR011049">
    <property type="entry name" value="Serralysin-like_metalloprot_C"/>
</dbReference>
<dbReference type="Gene3D" id="2.150.10.10">
    <property type="entry name" value="Serralysin-like metalloprotease, C-terminal"/>
    <property type="match status" value="8"/>
</dbReference>
<feature type="compositionally biased region" description="Basic and acidic residues" evidence="3">
    <location>
        <begin position="668"/>
        <end position="683"/>
    </location>
</feature>
<keyword evidence="5" id="KW-1185">Reference proteome</keyword>
<organism evidence="4 5">
    <name type="scientific">Seohaeicola nanhaiensis</name>
    <dbReference type="NCBI Taxonomy" id="1387282"/>
    <lineage>
        <taxon>Bacteria</taxon>
        <taxon>Pseudomonadati</taxon>
        <taxon>Pseudomonadota</taxon>
        <taxon>Alphaproteobacteria</taxon>
        <taxon>Rhodobacterales</taxon>
        <taxon>Roseobacteraceae</taxon>
        <taxon>Seohaeicola</taxon>
    </lineage>
</organism>
<feature type="region of interest" description="Disordered" evidence="3">
    <location>
        <begin position="330"/>
        <end position="360"/>
    </location>
</feature>
<accession>A0ABV9KFF4</accession>
<sequence>MADYFNLDGPTKTNAANESNSYSNTTPAHISEKYDDLGAKDNDTYIGGSGFDFVELSAGSDLYDGGAGDFDTFRASSFITLKHEGSDGKIEEDLTFSQALSVDLRAGTYSVQWRDYSNLEDFLSGKGEVFITSSGQIRNFEIIEDSVGDDILLGSGFEVVYSGGRKRGEVFRIASGADTIDGRGGWDALEVGYNRSSLHNWIRDGVDVDVGAGTWLGLDGKTSKFSNIEEFVLSSGADTFVGTKAAERVQPKTGADKLDGGGGEDILDLYNSGASNGTDFVGVTVHAGAGTIALGDGAVMTFSGFEWIIGSYFGDVIDVGNKQIKVEGGSGDDTLIGGKRSDDLAGGNDDDTLRGGAGSDLLRGQSGDDRLFGGGHSDTLEGGVGDDELFGGAGLDWADYRLDGTGIDISLAKGHGTDGSGGRDTYDEVENVYGSSFDDEIEGSAIRNVIKGGHGADEISGLGGNDLLQGQFHGDTLYGGDGDDILEGGQGRDTLNGDDGDDTLDGGTQTDRLNGGDGDDTLIGGADRDFLNGGAGGDNLDGGDGNDVMNGNGGNDRIQMGAGNDEIDGGRGNRDSISMIDATSGVKVNLETGIATGGGFGRNTVKNIEMVFAVDFDDVIQGSGAKEYFSGSGGNDRLFGGGGKDTLYGGAGNDLIIGGDGDDILEGDTDKTSRDGHAGRDTLKGGAGKDQLFGGGNNDTLLGQDGVDTLNGGNGNDRLFGGNGEDVFVFSRGKDTILDFEFDNRLGINDRIDVSGGDSIASFHNLEEVAAAVNQSADRAGNLVIEVGLHTLTIPGVTFDELTSLNFFFA</sequence>
<dbReference type="SUPFAM" id="SSF51120">
    <property type="entry name" value="beta-Roll"/>
    <property type="match status" value="5"/>
</dbReference>
<dbReference type="InterPro" id="IPR018511">
    <property type="entry name" value="Hemolysin-typ_Ca-bd_CS"/>
</dbReference>
<dbReference type="InterPro" id="IPR001343">
    <property type="entry name" value="Hemolysn_Ca-bd"/>
</dbReference>
<comment type="subcellular location">
    <subcellularLocation>
        <location evidence="1">Secreted</location>
    </subcellularLocation>
</comment>
<dbReference type="PRINTS" id="PR00313">
    <property type="entry name" value="CABNDNGRPT"/>
</dbReference>
<proteinExistence type="predicted"/>
<dbReference type="Pfam" id="PF00353">
    <property type="entry name" value="HemolysinCabind"/>
    <property type="match status" value="12"/>
</dbReference>
<dbReference type="EMBL" id="JBHSGI010000008">
    <property type="protein sequence ID" value="MFC4668937.1"/>
    <property type="molecule type" value="Genomic_DNA"/>
</dbReference>
<evidence type="ECO:0000313" key="5">
    <source>
        <dbReference type="Proteomes" id="UP001595973"/>
    </source>
</evidence>
<feature type="region of interest" description="Disordered" evidence="3">
    <location>
        <begin position="667"/>
        <end position="689"/>
    </location>
</feature>
<protein>
    <submittedName>
        <fullName evidence="4">Calcium-binding protein</fullName>
    </submittedName>
</protein>
<keyword evidence="2" id="KW-0964">Secreted</keyword>
<dbReference type="PANTHER" id="PTHR38340:SF1">
    <property type="entry name" value="S-LAYER PROTEIN"/>
    <property type="match status" value="1"/>
</dbReference>
<feature type="region of interest" description="Disordered" evidence="3">
    <location>
        <begin position="1"/>
        <end position="26"/>
    </location>
</feature>
<evidence type="ECO:0000256" key="1">
    <source>
        <dbReference type="ARBA" id="ARBA00004613"/>
    </source>
</evidence>
<name>A0ABV9KFF4_9RHOB</name>
<gene>
    <name evidence="4" type="ORF">ACFO5X_10260</name>
</gene>
<dbReference type="PROSITE" id="PS00330">
    <property type="entry name" value="HEMOLYSIN_CALCIUM"/>
    <property type="match status" value="5"/>
</dbReference>
<feature type="compositionally biased region" description="Polar residues" evidence="3">
    <location>
        <begin position="11"/>
        <end position="26"/>
    </location>
</feature>
<comment type="caution">
    <text evidence="4">The sequence shown here is derived from an EMBL/GenBank/DDBJ whole genome shotgun (WGS) entry which is preliminary data.</text>
</comment>
<dbReference type="InterPro" id="IPR050557">
    <property type="entry name" value="RTX_toxin/Mannuronan_C5-epim"/>
</dbReference>
<reference evidence="5" key="1">
    <citation type="journal article" date="2019" name="Int. J. Syst. Evol. Microbiol.">
        <title>The Global Catalogue of Microorganisms (GCM) 10K type strain sequencing project: providing services to taxonomists for standard genome sequencing and annotation.</title>
        <authorList>
            <consortium name="The Broad Institute Genomics Platform"/>
            <consortium name="The Broad Institute Genome Sequencing Center for Infectious Disease"/>
            <person name="Wu L."/>
            <person name="Ma J."/>
        </authorList>
    </citation>
    <scope>NUCLEOTIDE SEQUENCE [LARGE SCALE GENOMIC DNA]</scope>
    <source>
        <strain evidence="5">CGMCC 4.7283</strain>
    </source>
</reference>
<evidence type="ECO:0000313" key="4">
    <source>
        <dbReference type="EMBL" id="MFC4668937.1"/>
    </source>
</evidence>
<evidence type="ECO:0000256" key="2">
    <source>
        <dbReference type="ARBA" id="ARBA00022525"/>
    </source>
</evidence>